<comment type="caution">
    <text evidence="2">The sequence shown here is derived from an EMBL/GenBank/DDBJ whole genome shotgun (WGS) entry which is preliminary data.</text>
</comment>
<keyword evidence="3" id="KW-1185">Reference proteome</keyword>
<dbReference type="STRING" id="133381.A0A2T9Z717"/>
<feature type="non-terminal residue" evidence="2">
    <location>
        <position position="553"/>
    </location>
</feature>
<dbReference type="EMBL" id="MBFS01002079">
    <property type="protein sequence ID" value="PVV00335.1"/>
    <property type="molecule type" value="Genomic_DNA"/>
</dbReference>
<organism evidence="2 3">
    <name type="scientific">Smittium megazygosporum</name>
    <dbReference type="NCBI Taxonomy" id="133381"/>
    <lineage>
        <taxon>Eukaryota</taxon>
        <taxon>Fungi</taxon>
        <taxon>Fungi incertae sedis</taxon>
        <taxon>Zoopagomycota</taxon>
        <taxon>Kickxellomycotina</taxon>
        <taxon>Harpellomycetes</taxon>
        <taxon>Harpellales</taxon>
        <taxon>Legeriomycetaceae</taxon>
        <taxon>Smittium</taxon>
    </lineage>
</organism>
<sequence>MHIDLKYVFGLLFMATTTLSSMEPNLETENKNANLFRRQRGTTLESSRFTRNCVLNRQSLTTSSKISCNTVFSSNIYCSETFVTIPCSKKYFYMTFNADINPSPTWWHIVASNGATVPNSNNVEYKFLLHDGFEIDTTTSATTSTRGTNLHAAPYNIPYGVNITYFILHDENGSKIGMNNLISESQSNIGPLNDILMKSPANLALTADKLGIINLSNIQIRCLADDTCQALPSSPANSIFTTTVSTTLSTTVTQSTTTSTTVLTTSLLSTTIPTTVTVTTIKPTTSIVPVSPIISTKSQTVTTTALTTVITSTTIPTTVTTTTIKPTTSIVPVSPITSTISQTVTNTVLTTSLLSTPIPTTATVTTIKPTTSIVPVSPIMSTISQTVTTTALTTVITSTTIPTTVTVTAIKPTTSVAPVSPIIIEIKSTGGNKGYDKSNQINIPCSGDFTLSLTSNSIDSDLFFGFADANGISPNSKYLELQIGLKSGQNAIKDLVSGQAKRNKLFKRDDKAKINIVYVSGIYSLLSNGQSYTTFKGSSVTPKSLTITPYSGS</sequence>
<dbReference type="AlphaFoldDB" id="A0A2T9Z717"/>
<gene>
    <name evidence="2" type="ORF">BB560_005289</name>
</gene>
<protein>
    <submittedName>
        <fullName evidence="2">Uncharacterized protein</fullName>
    </submittedName>
</protein>
<evidence type="ECO:0000313" key="3">
    <source>
        <dbReference type="Proteomes" id="UP000245609"/>
    </source>
</evidence>
<keyword evidence="1" id="KW-0732">Signal</keyword>
<accession>A0A2T9Z717</accession>
<evidence type="ECO:0000256" key="1">
    <source>
        <dbReference type="SAM" id="SignalP"/>
    </source>
</evidence>
<feature type="chain" id="PRO_5015582732" evidence="1">
    <location>
        <begin position="21"/>
        <end position="553"/>
    </location>
</feature>
<dbReference type="Proteomes" id="UP000245609">
    <property type="component" value="Unassembled WGS sequence"/>
</dbReference>
<reference evidence="2 3" key="1">
    <citation type="journal article" date="2018" name="MBio">
        <title>Comparative Genomics Reveals the Core Gene Toolbox for the Fungus-Insect Symbiosis.</title>
        <authorList>
            <person name="Wang Y."/>
            <person name="Stata M."/>
            <person name="Wang W."/>
            <person name="Stajich J.E."/>
            <person name="White M.M."/>
            <person name="Moncalvo J.M."/>
        </authorList>
    </citation>
    <scope>NUCLEOTIDE SEQUENCE [LARGE SCALE GENOMIC DNA]</scope>
    <source>
        <strain evidence="2 3">SC-DP-2</strain>
    </source>
</reference>
<proteinExistence type="predicted"/>
<feature type="signal peptide" evidence="1">
    <location>
        <begin position="1"/>
        <end position="20"/>
    </location>
</feature>
<name>A0A2T9Z717_9FUNG</name>
<evidence type="ECO:0000313" key="2">
    <source>
        <dbReference type="EMBL" id="PVV00335.1"/>
    </source>
</evidence>